<dbReference type="GO" id="GO:0008270">
    <property type="term" value="F:zinc ion binding"/>
    <property type="evidence" value="ECO:0007669"/>
    <property type="project" value="UniProtKB-KW"/>
</dbReference>
<dbReference type="GO" id="GO:0006511">
    <property type="term" value="P:ubiquitin-dependent protein catabolic process"/>
    <property type="evidence" value="ECO:0007669"/>
    <property type="project" value="TreeGrafter"/>
</dbReference>
<dbReference type="InterPro" id="IPR051834">
    <property type="entry name" value="RING_finger_E3_ligase"/>
</dbReference>
<evidence type="ECO:0000256" key="1">
    <source>
        <dbReference type="ARBA" id="ARBA00022723"/>
    </source>
</evidence>
<dbReference type="Proteomes" id="UP001314170">
    <property type="component" value="Unassembled WGS sequence"/>
</dbReference>
<dbReference type="CDD" id="cd16454">
    <property type="entry name" value="RING-H2_PA-TM-RING"/>
    <property type="match status" value="1"/>
</dbReference>
<reference evidence="6 7" key="1">
    <citation type="submission" date="2024-01" db="EMBL/GenBank/DDBJ databases">
        <authorList>
            <person name="Waweru B."/>
        </authorList>
    </citation>
    <scope>NUCLEOTIDE SEQUENCE [LARGE SCALE GENOMIC DNA]</scope>
</reference>
<evidence type="ECO:0000313" key="6">
    <source>
        <dbReference type="EMBL" id="CAK7323602.1"/>
    </source>
</evidence>
<dbReference type="EMBL" id="CAWUPB010000130">
    <property type="protein sequence ID" value="CAK7323602.1"/>
    <property type="molecule type" value="Genomic_DNA"/>
</dbReference>
<accession>A0AAV1QST7</accession>
<protein>
    <recommendedName>
        <fullName evidence="5">RING-type domain-containing protein</fullName>
    </recommendedName>
</protein>
<organism evidence="6 7">
    <name type="scientific">Dovyalis caffra</name>
    <dbReference type="NCBI Taxonomy" id="77055"/>
    <lineage>
        <taxon>Eukaryota</taxon>
        <taxon>Viridiplantae</taxon>
        <taxon>Streptophyta</taxon>
        <taxon>Embryophyta</taxon>
        <taxon>Tracheophyta</taxon>
        <taxon>Spermatophyta</taxon>
        <taxon>Magnoliopsida</taxon>
        <taxon>eudicotyledons</taxon>
        <taxon>Gunneridae</taxon>
        <taxon>Pentapetalae</taxon>
        <taxon>rosids</taxon>
        <taxon>fabids</taxon>
        <taxon>Malpighiales</taxon>
        <taxon>Salicaceae</taxon>
        <taxon>Flacourtieae</taxon>
        <taxon>Dovyalis</taxon>
    </lineage>
</organism>
<name>A0AAV1QST7_9ROSI</name>
<dbReference type="SMART" id="SM00184">
    <property type="entry name" value="RING"/>
    <property type="match status" value="1"/>
</dbReference>
<proteinExistence type="predicted"/>
<dbReference type="GO" id="GO:0061630">
    <property type="term" value="F:ubiquitin protein ligase activity"/>
    <property type="evidence" value="ECO:0007669"/>
    <property type="project" value="TreeGrafter"/>
</dbReference>
<evidence type="ECO:0000256" key="3">
    <source>
        <dbReference type="ARBA" id="ARBA00022833"/>
    </source>
</evidence>
<dbReference type="PANTHER" id="PTHR45931:SF16">
    <property type="entry name" value="RING_U-BOX SUPERFAMILY PROTEIN"/>
    <property type="match status" value="1"/>
</dbReference>
<dbReference type="InterPro" id="IPR001841">
    <property type="entry name" value="Znf_RING"/>
</dbReference>
<dbReference type="SUPFAM" id="SSF57850">
    <property type="entry name" value="RING/U-box"/>
    <property type="match status" value="1"/>
</dbReference>
<dbReference type="AlphaFoldDB" id="A0AAV1QST7"/>
<dbReference type="Gene3D" id="3.30.40.10">
    <property type="entry name" value="Zinc/RING finger domain, C3HC4 (zinc finger)"/>
    <property type="match status" value="1"/>
</dbReference>
<evidence type="ECO:0000313" key="7">
    <source>
        <dbReference type="Proteomes" id="UP001314170"/>
    </source>
</evidence>
<dbReference type="InterPro" id="IPR013083">
    <property type="entry name" value="Znf_RING/FYVE/PHD"/>
</dbReference>
<dbReference type="PROSITE" id="PS50089">
    <property type="entry name" value="ZF_RING_2"/>
    <property type="match status" value="1"/>
</dbReference>
<dbReference type="PANTHER" id="PTHR45931">
    <property type="entry name" value="SI:CH211-59O9.10"/>
    <property type="match status" value="1"/>
</dbReference>
<keyword evidence="2 4" id="KW-0863">Zinc-finger</keyword>
<dbReference type="GO" id="GO:0005634">
    <property type="term" value="C:nucleus"/>
    <property type="evidence" value="ECO:0007669"/>
    <property type="project" value="TreeGrafter"/>
</dbReference>
<feature type="domain" description="RING-type" evidence="5">
    <location>
        <begin position="144"/>
        <end position="185"/>
    </location>
</feature>
<dbReference type="Pfam" id="PF13639">
    <property type="entry name" value="zf-RING_2"/>
    <property type="match status" value="1"/>
</dbReference>
<sequence length="189" mass="20858">MELTRVDETLTALSTLMVDPSSHRGCLFQIPIEVVGLPALFIPYLAHKISAFNLAASLCDNLASKIASFAYGLIRRCRGFHVSAHVDLVDVDVHEVAPEEIRAIFDSEGATVPRGASEKVLKKLKKERFYLKQGNGDSSSGSSCVVCLEDFSTSVELTKLPCAHVFHEKCIFRWLQNSKSCPLCRTDVE</sequence>
<evidence type="ECO:0000256" key="2">
    <source>
        <dbReference type="ARBA" id="ARBA00022771"/>
    </source>
</evidence>
<evidence type="ECO:0000256" key="4">
    <source>
        <dbReference type="PROSITE-ProRule" id="PRU00175"/>
    </source>
</evidence>
<evidence type="ECO:0000259" key="5">
    <source>
        <dbReference type="PROSITE" id="PS50089"/>
    </source>
</evidence>
<keyword evidence="3" id="KW-0862">Zinc</keyword>
<comment type="caution">
    <text evidence="6">The sequence shown here is derived from an EMBL/GenBank/DDBJ whole genome shotgun (WGS) entry which is preliminary data.</text>
</comment>
<keyword evidence="1" id="KW-0479">Metal-binding</keyword>
<gene>
    <name evidence="6" type="ORF">DCAF_LOCUS1231</name>
</gene>
<keyword evidence="7" id="KW-1185">Reference proteome</keyword>